<name>A0A0F6YQW1_9CAUD</name>
<evidence type="ECO:0000313" key="1">
    <source>
        <dbReference type="EMBL" id="AKF15061.1"/>
    </source>
</evidence>
<organism evidence="1 2">
    <name type="scientific">Mycobacterium phage Mindy</name>
    <dbReference type="NCBI Taxonomy" id="1647311"/>
    <lineage>
        <taxon>Viruses</taxon>
        <taxon>Duplodnaviria</taxon>
        <taxon>Heunggongvirae</taxon>
        <taxon>Uroviricota</taxon>
        <taxon>Caudoviricetes</taxon>
        <taxon>Kostyavirus</taxon>
        <taxon>Kostyavirus toto</taxon>
    </lineage>
</organism>
<evidence type="ECO:0000313" key="2">
    <source>
        <dbReference type="Proteomes" id="UP000201946"/>
    </source>
</evidence>
<dbReference type="GeneID" id="26796314"/>
<dbReference type="KEGG" id="vg:26796314"/>
<reference evidence="1 2" key="1">
    <citation type="journal article" date="2015" name="Genome Announc.">
        <title>Genome Sequence of Mycobacteriophage Mindy.</title>
        <authorList>
            <person name="Pope W.H."/>
            <person name="Bernstein N.I."/>
            <person name="Fasolas C.S."/>
            <person name="Mezghani N."/>
            <person name="Pressimone C.A."/>
            <person name="Selvakumar P."/>
            <person name="Stanton A.C."/>
            <person name="Lapin J.S."/>
            <person name="Prout A.K."/>
            <person name="Grubb S.R."/>
            <person name="Warner M.H."/>
            <person name="Bowman C.A."/>
            <person name="Russell D.A."/>
            <person name="Hatfull G.F."/>
        </authorList>
    </citation>
    <scope>NUCLEOTIDE SEQUENCE [LARGE SCALE GENOMIC DNA]</scope>
</reference>
<accession>A0A0F6YQW1</accession>
<gene>
    <name evidence="1" type="primary">31</name>
    <name evidence="1" type="ORF">SEA_MINDY_31</name>
</gene>
<dbReference type="Proteomes" id="UP000201946">
    <property type="component" value="Segment"/>
</dbReference>
<dbReference type="EMBL" id="KR080204">
    <property type="protein sequence ID" value="AKF15061.1"/>
    <property type="molecule type" value="Genomic_DNA"/>
</dbReference>
<proteinExistence type="predicted"/>
<sequence>MLRKLVATVIAAAAIGLGAPAVAQAQPHMCDNHGFGSGMIYKAACGSGSGGAAAEWTYAKNPDGTDKMECGKHVYKIARHSGGGRYGVETTDPW</sequence>
<dbReference type="RefSeq" id="YP_009225318.1">
    <property type="nucleotide sequence ID" value="NC_029093.1"/>
</dbReference>
<protein>
    <submittedName>
        <fullName evidence="1">Uncharacterized protein</fullName>
    </submittedName>
</protein>